<reference evidence="2 3" key="1">
    <citation type="submission" date="2022-10" db="EMBL/GenBank/DDBJ databases">
        <title>Defluviimonas sp. nov., isolated from ocean surface sediments.</title>
        <authorList>
            <person name="He W."/>
            <person name="Wang L."/>
            <person name="Zhang D.-F."/>
        </authorList>
    </citation>
    <scope>NUCLEOTIDE SEQUENCE [LARGE SCALE GENOMIC DNA]</scope>
    <source>
        <strain evidence="2 3">WL0050</strain>
    </source>
</reference>
<evidence type="ECO:0000259" key="1">
    <source>
        <dbReference type="Pfam" id="PF13403"/>
    </source>
</evidence>
<gene>
    <name evidence="2" type="ORF">OEZ71_02680</name>
</gene>
<dbReference type="EMBL" id="JAOWKZ010000001">
    <property type="protein sequence ID" value="MCV2871195.1"/>
    <property type="molecule type" value="Genomic_DNA"/>
</dbReference>
<dbReference type="Proteomes" id="UP001652564">
    <property type="component" value="Unassembled WGS sequence"/>
</dbReference>
<name>A0ABT2ZJG8_9RHOB</name>
<evidence type="ECO:0000313" key="3">
    <source>
        <dbReference type="Proteomes" id="UP001652564"/>
    </source>
</evidence>
<dbReference type="InterPro" id="IPR028992">
    <property type="entry name" value="Hedgehog/Intein_dom"/>
</dbReference>
<keyword evidence="3" id="KW-1185">Reference proteome</keyword>
<accession>A0ABT2ZJG8</accession>
<protein>
    <submittedName>
        <fullName evidence="2">Hint domain-containing protein</fullName>
    </submittedName>
</protein>
<feature type="domain" description="Hedgehog/Intein (Hint)" evidence="1">
    <location>
        <begin position="23"/>
        <end position="152"/>
    </location>
</feature>
<evidence type="ECO:0000313" key="2">
    <source>
        <dbReference type="EMBL" id="MCV2871195.1"/>
    </source>
</evidence>
<proteinExistence type="predicted"/>
<sequence>MIPESPRPSPRMAVPVIWTLPGLVSTARVETSFGALPVQALRKHDPLRTVQGSIVRVTRIVTNHLDADFLSANPDAQPIRISAGALGPNCPKTDLLVSPGQKINVSPGQFRQDFRLARDLVNKPGVMRAPQSLVSYYSFQCTAPAAVLAEGLCISVDA</sequence>
<comment type="caution">
    <text evidence="2">The sequence shown here is derived from an EMBL/GenBank/DDBJ whole genome shotgun (WGS) entry which is preliminary data.</text>
</comment>
<organism evidence="2 3">
    <name type="scientific">Albidovulum litorale</name>
    <dbReference type="NCBI Taxonomy" id="2984134"/>
    <lineage>
        <taxon>Bacteria</taxon>
        <taxon>Pseudomonadati</taxon>
        <taxon>Pseudomonadota</taxon>
        <taxon>Alphaproteobacteria</taxon>
        <taxon>Rhodobacterales</taxon>
        <taxon>Paracoccaceae</taxon>
        <taxon>Albidovulum</taxon>
    </lineage>
</organism>
<dbReference type="Pfam" id="PF13403">
    <property type="entry name" value="Hint_2"/>
    <property type="match status" value="1"/>
</dbReference>